<keyword evidence="8 11" id="KW-1133">Transmembrane helix</keyword>
<dbReference type="Pfam" id="PF03717">
    <property type="entry name" value="PBP_dimer"/>
    <property type="match status" value="1"/>
</dbReference>
<dbReference type="SUPFAM" id="SSF56519">
    <property type="entry name" value="Penicillin binding protein dimerisation domain"/>
    <property type="match status" value="1"/>
</dbReference>
<dbReference type="InterPro" id="IPR050515">
    <property type="entry name" value="Beta-lactam/transpept"/>
</dbReference>
<dbReference type="PANTHER" id="PTHR30627">
    <property type="entry name" value="PEPTIDOGLYCAN D,D-TRANSPEPTIDASE"/>
    <property type="match status" value="1"/>
</dbReference>
<comment type="caution">
    <text evidence="14">The sequence shown here is derived from an EMBL/GenBank/DDBJ whole genome shotgun (WGS) entry which is preliminary data.</text>
</comment>
<comment type="similarity">
    <text evidence="3">Belongs to the transpeptidase family.</text>
</comment>
<dbReference type="GO" id="GO:0005886">
    <property type="term" value="C:plasma membrane"/>
    <property type="evidence" value="ECO:0007669"/>
    <property type="project" value="UniProtKB-SubCell"/>
</dbReference>
<accession>A0A9D1KXP3</accession>
<dbReference type="AlphaFoldDB" id="A0A9D1KXP3"/>
<name>A0A9D1KXP3_9FIRM</name>
<evidence type="ECO:0000256" key="6">
    <source>
        <dbReference type="ARBA" id="ARBA00022960"/>
    </source>
</evidence>
<dbReference type="EMBL" id="DVLT01000042">
    <property type="protein sequence ID" value="HIU02914.1"/>
    <property type="molecule type" value="Genomic_DNA"/>
</dbReference>
<evidence type="ECO:0000256" key="10">
    <source>
        <dbReference type="ARBA" id="ARBA00023316"/>
    </source>
</evidence>
<dbReference type="Pfam" id="PF00905">
    <property type="entry name" value="Transpeptidase"/>
    <property type="match status" value="1"/>
</dbReference>
<dbReference type="GO" id="GO:0071972">
    <property type="term" value="F:peptidoglycan L,D-transpeptidase activity"/>
    <property type="evidence" value="ECO:0007669"/>
    <property type="project" value="TreeGrafter"/>
</dbReference>
<feature type="domain" description="Penicillin-binding protein dimerisation" evidence="13">
    <location>
        <begin position="60"/>
        <end position="318"/>
    </location>
</feature>
<evidence type="ECO:0000259" key="13">
    <source>
        <dbReference type="Pfam" id="PF03717"/>
    </source>
</evidence>
<evidence type="ECO:0000313" key="14">
    <source>
        <dbReference type="EMBL" id="HIU02914.1"/>
    </source>
</evidence>
<evidence type="ECO:0000256" key="11">
    <source>
        <dbReference type="SAM" id="Phobius"/>
    </source>
</evidence>
<dbReference type="InterPro" id="IPR005311">
    <property type="entry name" value="PBP_dimer"/>
</dbReference>
<dbReference type="Proteomes" id="UP000824164">
    <property type="component" value="Unassembled WGS sequence"/>
</dbReference>
<protein>
    <recommendedName>
        <fullName evidence="16">Penicillin-binding protein</fullName>
    </recommendedName>
</protein>
<keyword evidence="9 11" id="KW-0472">Membrane</keyword>
<evidence type="ECO:0000259" key="12">
    <source>
        <dbReference type="Pfam" id="PF00905"/>
    </source>
</evidence>
<reference evidence="14" key="2">
    <citation type="journal article" date="2021" name="PeerJ">
        <title>Extensive microbial diversity within the chicken gut microbiome revealed by metagenomics and culture.</title>
        <authorList>
            <person name="Gilroy R."/>
            <person name="Ravi A."/>
            <person name="Getino M."/>
            <person name="Pursley I."/>
            <person name="Horton D.L."/>
            <person name="Alikhan N.F."/>
            <person name="Baker D."/>
            <person name="Gharbi K."/>
            <person name="Hall N."/>
            <person name="Watson M."/>
            <person name="Adriaenssens E.M."/>
            <person name="Foster-Nyarko E."/>
            <person name="Jarju S."/>
            <person name="Secka A."/>
            <person name="Antonio M."/>
            <person name="Oren A."/>
            <person name="Chaudhuri R.R."/>
            <person name="La Ragione R."/>
            <person name="Hildebrand F."/>
            <person name="Pallen M.J."/>
        </authorList>
    </citation>
    <scope>NUCLEOTIDE SEQUENCE</scope>
    <source>
        <strain evidence="14">CHK187-14744</strain>
    </source>
</reference>
<feature type="domain" description="Penicillin-binding protein transpeptidase" evidence="12">
    <location>
        <begin position="591"/>
        <end position="905"/>
    </location>
</feature>
<evidence type="ECO:0000256" key="2">
    <source>
        <dbReference type="ARBA" id="ARBA00004236"/>
    </source>
</evidence>
<evidence type="ECO:0000256" key="3">
    <source>
        <dbReference type="ARBA" id="ARBA00007171"/>
    </source>
</evidence>
<dbReference type="SUPFAM" id="SSF56601">
    <property type="entry name" value="beta-lactamase/transpeptidase-like"/>
    <property type="match status" value="1"/>
</dbReference>
<comment type="subcellular location">
    <subcellularLocation>
        <location evidence="2">Cell membrane</location>
    </subcellularLocation>
    <subcellularLocation>
        <location evidence="1">Membrane</location>
        <topology evidence="1">Single-pass membrane protein</topology>
    </subcellularLocation>
</comment>
<dbReference type="InterPro" id="IPR012338">
    <property type="entry name" value="Beta-lactam/transpept-like"/>
</dbReference>
<reference evidence="14" key="1">
    <citation type="submission" date="2020-10" db="EMBL/GenBank/DDBJ databases">
        <authorList>
            <person name="Gilroy R."/>
        </authorList>
    </citation>
    <scope>NUCLEOTIDE SEQUENCE</scope>
    <source>
        <strain evidence="14">CHK187-14744</strain>
    </source>
</reference>
<evidence type="ECO:0000313" key="15">
    <source>
        <dbReference type="Proteomes" id="UP000824164"/>
    </source>
</evidence>
<keyword evidence="4" id="KW-1003">Cell membrane</keyword>
<gene>
    <name evidence="14" type="ORF">IAB63_06630</name>
</gene>
<keyword evidence="5 11" id="KW-0812">Transmembrane</keyword>
<dbReference type="Gene3D" id="3.40.710.10">
    <property type="entry name" value="DD-peptidase/beta-lactamase superfamily"/>
    <property type="match status" value="1"/>
</dbReference>
<dbReference type="Gene3D" id="3.90.1310.10">
    <property type="entry name" value="Penicillin-binding protein 2a (Domain 2)"/>
    <property type="match status" value="1"/>
</dbReference>
<sequence>MFNKIKNFFSGILQSRIVVLGIFFVVLFALLIQKTFSLQIIHGADYLESFTYRIQKETELPSARGSIYDRNGKLLAYNRLAYDVTIEDSSVLEDNASQNAMIDHLITLVEESGYETINNLPIELYDDGTLAFTASGNTLLRFIRNVYGLDSIDQLTDEQKNVTAEELFNYMCKGDDTTSMFGIDDSYSRERALKIAAIRYELYMKRYEQYLSVTVVSDVNDTLVAKIKENTADLPGVTIAEDYVRQYDDSKYFSNITGYCGEISEEELAAYEEAGNDSYSSGDIIGKTGLEQTFEEQLHGTKGSETVYVNSLGSVLEVADRTESVPGDNLYLSIDKDYQMKAYDLLEEEIAGILLEHIQREDGASDKIYMQDVYAALIDNGIIDLDHFQEKDATDLEKTMYNSYTSVVDSKLEQVRNLMNGTNSNTYNNVTDEEREYIELIENIIESENILDTSKLSSSDDVPSRWAVGTASLYEYLHYAIGAGAINIDNLEIDSSYLDSSEIYNAMTEYILMELEGNHSFEKVVYHYMLEDGTINGIQICMLLYDQGVLEKDDAYDQLVAGSMSSYDFMIEKITKLQITPDMLALDPCSGSLVVTDPNNGEVLALVSYPGYDANRIRESAYYASLLENESLPLYNRATMQRTAPGSTFKMITAAAGLEEGVISTDTYITDLVTFDKVSPSANCWSTVGHGSIEVTDAIKESCNYFFYEVGYRLGITENGNYSSEYGISRLQKYMRLFGLDRTSGVELEEIEPSMSDTDSVLSSIGQARNSYTPSQIARYMTAVASRGDLYDLSILDKLTDPDGNVIEDYTPELLDHINFKESTWDAIFNGMYKVIGNGSFYSIFSDLEVEVAGKSGTAQEDYSRPDHGLFVSFAPYDDPQVTVTVVLPFGYGSSNSGSVAKNMIAYIFHEEEESTGEREAAEVSGITIQD</sequence>
<organism evidence="14 15">
    <name type="scientific">Candidatus Onthocola gallistercoris</name>
    <dbReference type="NCBI Taxonomy" id="2840876"/>
    <lineage>
        <taxon>Bacteria</taxon>
        <taxon>Bacillati</taxon>
        <taxon>Bacillota</taxon>
        <taxon>Bacilli</taxon>
        <taxon>Candidatus Onthocola</taxon>
    </lineage>
</organism>
<dbReference type="GO" id="GO:0009252">
    <property type="term" value="P:peptidoglycan biosynthetic process"/>
    <property type="evidence" value="ECO:0007669"/>
    <property type="project" value="UniProtKB-KW"/>
</dbReference>
<proteinExistence type="inferred from homology"/>
<feature type="transmembrane region" description="Helical" evidence="11">
    <location>
        <begin position="12"/>
        <end position="32"/>
    </location>
</feature>
<evidence type="ECO:0000256" key="7">
    <source>
        <dbReference type="ARBA" id="ARBA00022984"/>
    </source>
</evidence>
<keyword evidence="7" id="KW-0573">Peptidoglycan synthesis</keyword>
<evidence type="ECO:0000256" key="8">
    <source>
        <dbReference type="ARBA" id="ARBA00022989"/>
    </source>
</evidence>
<evidence type="ECO:0000256" key="4">
    <source>
        <dbReference type="ARBA" id="ARBA00022475"/>
    </source>
</evidence>
<keyword evidence="6" id="KW-0133">Cell shape</keyword>
<evidence type="ECO:0000256" key="5">
    <source>
        <dbReference type="ARBA" id="ARBA00022692"/>
    </source>
</evidence>
<evidence type="ECO:0000256" key="1">
    <source>
        <dbReference type="ARBA" id="ARBA00004167"/>
    </source>
</evidence>
<dbReference type="GO" id="GO:0008360">
    <property type="term" value="P:regulation of cell shape"/>
    <property type="evidence" value="ECO:0007669"/>
    <property type="project" value="UniProtKB-KW"/>
</dbReference>
<dbReference type="PANTHER" id="PTHR30627:SF2">
    <property type="entry name" value="PEPTIDOGLYCAN D,D-TRANSPEPTIDASE MRDA"/>
    <property type="match status" value="1"/>
</dbReference>
<dbReference type="InterPro" id="IPR036138">
    <property type="entry name" value="PBP_dimer_sf"/>
</dbReference>
<dbReference type="GO" id="GO:0071555">
    <property type="term" value="P:cell wall organization"/>
    <property type="evidence" value="ECO:0007669"/>
    <property type="project" value="UniProtKB-KW"/>
</dbReference>
<evidence type="ECO:0008006" key="16">
    <source>
        <dbReference type="Google" id="ProtNLM"/>
    </source>
</evidence>
<dbReference type="GO" id="GO:0008658">
    <property type="term" value="F:penicillin binding"/>
    <property type="evidence" value="ECO:0007669"/>
    <property type="project" value="InterPro"/>
</dbReference>
<keyword evidence="10" id="KW-0961">Cell wall biogenesis/degradation</keyword>
<dbReference type="InterPro" id="IPR001460">
    <property type="entry name" value="PCN-bd_Tpept"/>
</dbReference>
<evidence type="ECO:0000256" key="9">
    <source>
        <dbReference type="ARBA" id="ARBA00023136"/>
    </source>
</evidence>